<keyword evidence="6" id="KW-0814">Transposable element</keyword>
<dbReference type="Pfam" id="PF00872">
    <property type="entry name" value="Transposase_mut"/>
    <property type="match status" value="1"/>
</dbReference>
<evidence type="ECO:0000313" key="8">
    <source>
        <dbReference type="EMBL" id="MDM8145180.1"/>
    </source>
</evidence>
<dbReference type="PANTHER" id="PTHR33217">
    <property type="entry name" value="TRANSPOSASE FOR INSERTION SEQUENCE ELEMENT IS1081"/>
    <property type="match status" value="1"/>
</dbReference>
<keyword evidence="3 6" id="KW-0815">Transposition</keyword>
<evidence type="ECO:0000259" key="7">
    <source>
        <dbReference type="Pfam" id="PF12728"/>
    </source>
</evidence>
<dbReference type="InterPro" id="IPR041657">
    <property type="entry name" value="HTH_17"/>
</dbReference>
<dbReference type="EMBL" id="JAUDCF010000006">
    <property type="protein sequence ID" value="MDM8145180.1"/>
    <property type="molecule type" value="Genomic_DNA"/>
</dbReference>
<keyword evidence="4 6" id="KW-0238">DNA-binding</keyword>
<dbReference type="InterPro" id="IPR001207">
    <property type="entry name" value="Transposase_mutator"/>
</dbReference>
<dbReference type="NCBIfam" id="NF033543">
    <property type="entry name" value="transpos_IS256"/>
    <property type="match status" value="1"/>
</dbReference>
<evidence type="ECO:0000313" key="9">
    <source>
        <dbReference type="Proteomes" id="UP001228403"/>
    </source>
</evidence>
<evidence type="ECO:0000256" key="3">
    <source>
        <dbReference type="ARBA" id="ARBA00022578"/>
    </source>
</evidence>
<comment type="caution">
    <text evidence="8">The sequence shown here is derived from an EMBL/GenBank/DDBJ whole genome shotgun (WGS) entry which is preliminary data.</text>
</comment>
<dbReference type="InterPro" id="IPR009061">
    <property type="entry name" value="DNA-bd_dom_put_sf"/>
</dbReference>
<gene>
    <name evidence="8" type="ORF">QUW02_04435</name>
</gene>
<feature type="domain" description="Helix-turn-helix" evidence="7">
    <location>
        <begin position="332"/>
        <end position="374"/>
    </location>
</feature>
<organism evidence="8 9">
    <name type="scientific">Bacteroides eggerthii</name>
    <dbReference type="NCBI Taxonomy" id="28111"/>
    <lineage>
        <taxon>Bacteria</taxon>
        <taxon>Pseudomonadati</taxon>
        <taxon>Bacteroidota</taxon>
        <taxon>Bacteroidia</taxon>
        <taxon>Bacteroidales</taxon>
        <taxon>Bacteroidaceae</taxon>
        <taxon>Bacteroides</taxon>
    </lineage>
</organism>
<evidence type="ECO:0000256" key="1">
    <source>
        <dbReference type="ARBA" id="ARBA00002190"/>
    </source>
</evidence>
<protein>
    <recommendedName>
        <fullName evidence="6">Mutator family transposase</fullName>
    </recommendedName>
</protein>
<dbReference type="Proteomes" id="UP001228403">
    <property type="component" value="Unassembled WGS sequence"/>
</dbReference>
<comment type="function">
    <text evidence="1 6">Required for the transposition of the insertion element.</text>
</comment>
<accession>A0ABT7U3W6</accession>
<evidence type="ECO:0000256" key="6">
    <source>
        <dbReference type="RuleBase" id="RU365089"/>
    </source>
</evidence>
<dbReference type="PROSITE" id="PS01007">
    <property type="entry name" value="TRANSPOSASE_MUTATOR"/>
    <property type="match status" value="1"/>
</dbReference>
<keyword evidence="5 6" id="KW-0233">DNA recombination</keyword>
<proteinExistence type="inferred from homology"/>
<evidence type="ECO:0000256" key="4">
    <source>
        <dbReference type="ARBA" id="ARBA00023125"/>
    </source>
</evidence>
<dbReference type="Pfam" id="PF12728">
    <property type="entry name" value="HTH_17"/>
    <property type="match status" value="1"/>
</dbReference>
<sequence length="395" mass="45521">MEEKNQVVPDEVLSKEFLSQFKTEADVSKFLKQLHAQVLEKMLEGEMDVHLGYEKNSVAGNNSGNSRNGSYPKKIQTEHGEAVISIPRDRNGQFAPIAVPKHESRGLSIEKLVISLYAKGMSVSDIEEEMREIYEIELSTSAISIITNKVNQAAQEWQNRPLDPVYLIAWMDDIVFKVRDNGKIINKTVYLCVGLKQNSLKEVLGMWVGKSESSSFWMGVLTDLKARGVQDILISCTDNLNGFTDTIRTVFPQSSTQICVVHQIRNSCKYVVYKDKKEFTADKHQSTKKGNDMEFVGIEKQLFEELVHKFEYFEHRVMEICNRENDRTLHKWMDNQDVCRYLNISPRTLQTLRDNGTLPFSQINHKIFYKPEDVQGIVKKVEDRRKEAIYRGRNI</sequence>
<dbReference type="SUPFAM" id="SSF46955">
    <property type="entry name" value="Putative DNA-binding domain"/>
    <property type="match status" value="1"/>
</dbReference>
<evidence type="ECO:0000256" key="2">
    <source>
        <dbReference type="ARBA" id="ARBA00010961"/>
    </source>
</evidence>
<reference evidence="9" key="1">
    <citation type="submission" date="2023-07" db="EMBL/GenBank/DDBJ databases">
        <title>Identification and characterization of horizontal gene transfer across gut microbiota members of farm animals based on homology search.</title>
        <authorList>
            <person name="Schwarzerova J."/>
            <person name="Nykrynova M."/>
            <person name="Jureckova K."/>
            <person name="Cejkova D."/>
            <person name="Rychlik I."/>
        </authorList>
    </citation>
    <scope>NUCLEOTIDE SEQUENCE [LARGE SCALE GENOMIC DNA]</scope>
    <source>
        <strain evidence="9">ET4</strain>
    </source>
</reference>
<comment type="similarity">
    <text evidence="2 6">Belongs to the transposase mutator family.</text>
</comment>
<name>A0ABT7U3W6_9BACE</name>
<dbReference type="PANTHER" id="PTHR33217:SF8">
    <property type="entry name" value="MUTATOR FAMILY TRANSPOSASE"/>
    <property type="match status" value="1"/>
</dbReference>
<keyword evidence="9" id="KW-1185">Reference proteome</keyword>
<evidence type="ECO:0000256" key="5">
    <source>
        <dbReference type="ARBA" id="ARBA00023172"/>
    </source>
</evidence>